<protein>
    <submittedName>
        <fullName evidence="2">Aspartyl protease family protein</fullName>
    </submittedName>
</protein>
<dbReference type="GO" id="GO:0004190">
    <property type="term" value="F:aspartic-type endopeptidase activity"/>
    <property type="evidence" value="ECO:0007669"/>
    <property type="project" value="InterPro"/>
</dbReference>
<keyword evidence="1" id="KW-0812">Transmembrane</keyword>
<feature type="transmembrane region" description="Helical" evidence="1">
    <location>
        <begin position="12"/>
        <end position="33"/>
    </location>
</feature>
<dbReference type="InterPro" id="IPR001969">
    <property type="entry name" value="Aspartic_peptidase_AS"/>
</dbReference>
<dbReference type="InterPro" id="IPR034122">
    <property type="entry name" value="Retropepsin-like_bacterial"/>
</dbReference>
<dbReference type="InterPro" id="IPR021109">
    <property type="entry name" value="Peptidase_aspartic_dom_sf"/>
</dbReference>
<dbReference type="AlphaFoldDB" id="A0A450XPA3"/>
<sequence length="174" mass="19358">MKQSPEKRVGAGMIAAAWIVVLVLLTAYFSGWLEHQENPNRAPVTMYAEDGAREVALRRNRQGHYLATGAINGQEVEFLLDTGATTMSISSDLAISLDLPVGPPSLSWTANGRIITYDTWLDEVRLGDIRLQDVRATINPNTRMEEVLLGMSFLKRVEFAQRGDILTLRQSGRE</sequence>
<proteinExistence type="predicted"/>
<dbReference type="CDD" id="cd05483">
    <property type="entry name" value="retropepsin_like_bacteria"/>
    <property type="match status" value="1"/>
</dbReference>
<dbReference type="InterPro" id="IPR011969">
    <property type="entry name" value="Clan_AA_Asp_peptidase_C"/>
</dbReference>
<evidence type="ECO:0000313" key="2">
    <source>
        <dbReference type="EMBL" id="VFK31163.1"/>
    </source>
</evidence>
<keyword evidence="2" id="KW-0378">Hydrolase</keyword>
<accession>A0A450XPA3</accession>
<gene>
    <name evidence="3" type="ORF">BECKMB1821H_GA0114242_10214</name>
    <name evidence="2" type="ORF">BECKMB1821I_GA0114274_10213</name>
</gene>
<dbReference type="EMBL" id="CAADGH010000021">
    <property type="protein sequence ID" value="VFK75370.1"/>
    <property type="molecule type" value="Genomic_DNA"/>
</dbReference>
<keyword evidence="1" id="KW-0472">Membrane</keyword>
<dbReference type="NCBIfam" id="TIGR02281">
    <property type="entry name" value="clan_AA_DTGA"/>
    <property type="match status" value="1"/>
</dbReference>
<dbReference type="EMBL" id="CAADFQ010000021">
    <property type="protein sequence ID" value="VFK31163.1"/>
    <property type="molecule type" value="Genomic_DNA"/>
</dbReference>
<evidence type="ECO:0000256" key="1">
    <source>
        <dbReference type="SAM" id="Phobius"/>
    </source>
</evidence>
<keyword evidence="1" id="KW-1133">Transmembrane helix</keyword>
<dbReference type="PROSITE" id="PS00141">
    <property type="entry name" value="ASP_PROTEASE"/>
    <property type="match status" value="1"/>
</dbReference>
<dbReference type="SUPFAM" id="SSF50630">
    <property type="entry name" value="Acid proteases"/>
    <property type="match status" value="1"/>
</dbReference>
<dbReference type="GO" id="GO:0006508">
    <property type="term" value="P:proteolysis"/>
    <property type="evidence" value="ECO:0007669"/>
    <property type="project" value="UniProtKB-KW"/>
</dbReference>
<reference evidence="2" key="1">
    <citation type="submission" date="2019-02" db="EMBL/GenBank/DDBJ databases">
        <authorList>
            <person name="Gruber-Vodicka R. H."/>
            <person name="Seah K. B. B."/>
        </authorList>
    </citation>
    <scope>NUCLEOTIDE SEQUENCE</scope>
    <source>
        <strain evidence="3">BECK_BZ198</strain>
        <strain evidence="2">BECK_BZ199</strain>
    </source>
</reference>
<name>A0A450XPA3_9GAMM</name>
<organism evidence="2">
    <name type="scientific">Candidatus Kentrum sp. MB</name>
    <dbReference type="NCBI Taxonomy" id="2138164"/>
    <lineage>
        <taxon>Bacteria</taxon>
        <taxon>Pseudomonadati</taxon>
        <taxon>Pseudomonadota</taxon>
        <taxon>Gammaproteobacteria</taxon>
        <taxon>Candidatus Kentrum</taxon>
    </lineage>
</organism>
<dbReference type="Gene3D" id="2.40.70.10">
    <property type="entry name" value="Acid Proteases"/>
    <property type="match status" value="1"/>
</dbReference>
<evidence type="ECO:0000313" key="3">
    <source>
        <dbReference type="EMBL" id="VFK75370.1"/>
    </source>
</evidence>
<keyword evidence="2" id="KW-0645">Protease</keyword>
<dbReference type="Pfam" id="PF13975">
    <property type="entry name" value="gag-asp_proteas"/>
    <property type="match status" value="1"/>
</dbReference>